<comment type="caution">
    <text evidence="2">The sequence shown here is derived from an EMBL/GenBank/DDBJ whole genome shotgun (WGS) entry which is preliminary data.</text>
</comment>
<dbReference type="AlphaFoldDB" id="A0ABD6P2J7"/>
<dbReference type="InterPro" id="IPR032710">
    <property type="entry name" value="NTF2-like_dom_sf"/>
</dbReference>
<proteinExistence type="predicted"/>
<dbReference type="EMBL" id="LZIT01000163">
    <property type="protein sequence ID" value="OBG37486.1"/>
    <property type="molecule type" value="Genomic_DNA"/>
</dbReference>
<accession>A0ABD6P2J7</accession>
<dbReference type="Gene3D" id="3.10.450.50">
    <property type="match status" value="1"/>
</dbReference>
<dbReference type="InterPro" id="IPR037401">
    <property type="entry name" value="SnoaL-like"/>
</dbReference>
<dbReference type="SUPFAM" id="SSF54427">
    <property type="entry name" value="NTF2-like"/>
    <property type="match status" value="1"/>
</dbReference>
<reference evidence="2 3" key="1">
    <citation type="submission" date="2016-06" db="EMBL/GenBank/DDBJ databases">
        <authorList>
            <person name="Sutton G."/>
            <person name="Brinkac L."/>
            <person name="Sanka R."/>
            <person name="Adams M."/>
            <person name="Lau E."/>
            <person name="Sam S."/>
            <person name="Sreng N."/>
            <person name="Him V."/>
            <person name="Kerleguer A."/>
            <person name="Cheng S."/>
        </authorList>
    </citation>
    <scope>NUCLEOTIDE SEQUENCE [LARGE SCALE GENOMIC DNA]</scope>
    <source>
        <strain evidence="2 3">E2978</strain>
    </source>
</reference>
<dbReference type="Pfam" id="PF12680">
    <property type="entry name" value="SnoaL_2"/>
    <property type="match status" value="1"/>
</dbReference>
<evidence type="ECO:0000313" key="3">
    <source>
        <dbReference type="Proteomes" id="UP000092086"/>
    </source>
</evidence>
<protein>
    <recommendedName>
        <fullName evidence="1">SnoaL-like domain-containing protein</fullName>
    </recommendedName>
</protein>
<feature type="domain" description="SnoaL-like" evidence="1">
    <location>
        <begin position="22"/>
        <end position="123"/>
    </location>
</feature>
<organism evidence="2 3">
    <name type="scientific">Mycobacterium alsense</name>
    <dbReference type="NCBI Taxonomy" id="324058"/>
    <lineage>
        <taxon>Bacteria</taxon>
        <taxon>Bacillati</taxon>
        <taxon>Actinomycetota</taxon>
        <taxon>Actinomycetes</taxon>
        <taxon>Mycobacteriales</taxon>
        <taxon>Mycobacteriaceae</taxon>
        <taxon>Mycobacterium</taxon>
    </lineage>
</organism>
<sequence length="143" mass="15845">MLTPMTTGGISQGALIAQEACFARAFAAADPAIARDLYLPDVVYVSPTVRLFDWPERIDGVERTLEFIALTIGGCADIRYEAVEHAIAPDGDVAFVRVEFDWTSGGQRLRSTYAVVYRYRDGRNAHQELYYDPSGRLEPLGDP</sequence>
<evidence type="ECO:0000259" key="1">
    <source>
        <dbReference type="Pfam" id="PF12680"/>
    </source>
</evidence>
<evidence type="ECO:0000313" key="2">
    <source>
        <dbReference type="EMBL" id="OBG37486.1"/>
    </source>
</evidence>
<gene>
    <name evidence="2" type="ORF">A5672_17690</name>
</gene>
<name>A0ABD6P2J7_9MYCO</name>
<dbReference type="Proteomes" id="UP000092086">
    <property type="component" value="Unassembled WGS sequence"/>
</dbReference>